<sequence length="70" mass="7875">MENIVRNLLHTLNTSRLTLVSPIFSWTEVNSAPDSSACFVSTSDTIKAFQLESCLLALHLPYQHLVLCFH</sequence>
<dbReference type="Proteomes" id="UP000243217">
    <property type="component" value="Unassembled WGS sequence"/>
</dbReference>
<comment type="caution">
    <text evidence="1">The sequence shown here is derived from an EMBL/GenBank/DDBJ whole genome shotgun (WGS) entry which is preliminary data.</text>
</comment>
<organism evidence="1 2">
    <name type="scientific">Thraustotheca clavata</name>
    <dbReference type="NCBI Taxonomy" id="74557"/>
    <lineage>
        <taxon>Eukaryota</taxon>
        <taxon>Sar</taxon>
        <taxon>Stramenopiles</taxon>
        <taxon>Oomycota</taxon>
        <taxon>Saprolegniomycetes</taxon>
        <taxon>Saprolegniales</taxon>
        <taxon>Achlyaceae</taxon>
        <taxon>Thraustotheca</taxon>
    </lineage>
</organism>
<reference evidence="1 2" key="1">
    <citation type="journal article" date="2014" name="Genome Biol. Evol.">
        <title>The secreted proteins of Achlya hypogyna and Thraustotheca clavata identify the ancestral oomycete secretome and reveal gene acquisitions by horizontal gene transfer.</title>
        <authorList>
            <person name="Misner I."/>
            <person name="Blouin N."/>
            <person name="Leonard G."/>
            <person name="Richards T.A."/>
            <person name="Lane C.E."/>
        </authorList>
    </citation>
    <scope>NUCLEOTIDE SEQUENCE [LARGE SCALE GENOMIC DNA]</scope>
    <source>
        <strain evidence="1 2">ATCC 34112</strain>
    </source>
</reference>
<dbReference type="EMBL" id="JNBS01000372">
    <property type="protein sequence ID" value="OQS06130.1"/>
    <property type="molecule type" value="Genomic_DNA"/>
</dbReference>
<gene>
    <name evidence="1" type="ORF">THRCLA_20437</name>
</gene>
<keyword evidence="2" id="KW-1185">Reference proteome</keyword>
<name>A0A1W0A7Z4_9STRA</name>
<evidence type="ECO:0000313" key="1">
    <source>
        <dbReference type="EMBL" id="OQS06130.1"/>
    </source>
</evidence>
<accession>A0A1W0A7Z4</accession>
<proteinExistence type="predicted"/>
<dbReference type="AlphaFoldDB" id="A0A1W0A7Z4"/>
<evidence type="ECO:0000313" key="2">
    <source>
        <dbReference type="Proteomes" id="UP000243217"/>
    </source>
</evidence>
<protein>
    <submittedName>
        <fullName evidence="1">Uncharacterized protein</fullName>
    </submittedName>
</protein>